<proteinExistence type="inferred from homology"/>
<dbReference type="PANTHER" id="PTHR10188">
    <property type="entry name" value="L-ASPARAGINASE"/>
    <property type="match status" value="1"/>
</dbReference>
<dbReference type="PANTHER" id="PTHR10188:SF8">
    <property type="entry name" value="THREONINE ASPARTASE 1"/>
    <property type="match status" value="1"/>
</dbReference>
<evidence type="ECO:0000256" key="1">
    <source>
        <dbReference type="ARBA" id="ARBA00010872"/>
    </source>
</evidence>
<name>A0A915C8X2_PARUN</name>
<dbReference type="GO" id="GO:0004298">
    <property type="term" value="F:threonine-type endopeptidase activity"/>
    <property type="evidence" value="ECO:0007669"/>
    <property type="project" value="InterPro"/>
</dbReference>
<evidence type="ECO:0000256" key="3">
    <source>
        <dbReference type="PIRSR" id="PIRSR600246-3"/>
    </source>
</evidence>
<sequence>MRMTFIAVHAGAGTHINPLESLCAKAVKASNGDIVRAVKILEDDPSTNAGIGSNLTFDGRVECEAAFFSSNQTVFGAVGAVSRIRNPIVAAYKLAKEQSSAADKRLIVPSVLVSQGAEQWAQSEGVEMCEPDELIIERSLNEWKDAKLLIDRDSKQQLDTVGAVSVDVNGDCSAACSSGGIMLKRSGRLGHATQVGGAVWAEQKGSRSVAVSLSGCGEFIAKTCLSQRIAQGLLEREEDEDLMLNRVRNIFEKDFIHSTLLAFRSSKRLLAGGLVLIYDSNERSRELIAFHNTEHLPFAFGDATSVRKAFSKRTSLSPFIIHSFPSYFCDNPPGSTH</sequence>
<evidence type="ECO:0000313" key="5">
    <source>
        <dbReference type="WBParaSite" id="PgR102_g031_t02"/>
    </source>
</evidence>
<evidence type="ECO:0000313" key="4">
    <source>
        <dbReference type="Proteomes" id="UP000887569"/>
    </source>
</evidence>
<keyword evidence="4" id="KW-1185">Reference proteome</keyword>
<dbReference type="InterPro" id="IPR029055">
    <property type="entry name" value="Ntn_hydrolases_N"/>
</dbReference>
<protein>
    <submittedName>
        <fullName evidence="5">Threonine aspartase 1</fullName>
    </submittedName>
</protein>
<reference evidence="5" key="1">
    <citation type="submission" date="2022-11" db="UniProtKB">
        <authorList>
            <consortium name="WormBaseParasite"/>
        </authorList>
    </citation>
    <scope>IDENTIFICATION</scope>
</reference>
<accession>A0A915C8X2</accession>
<dbReference type="GO" id="GO:0051604">
    <property type="term" value="P:protein maturation"/>
    <property type="evidence" value="ECO:0007669"/>
    <property type="project" value="TreeGrafter"/>
</dbReference>
<feature type="active site" description="Nucleophile" evidence="2">
    <location>
        <position position="160"/>
    </location>
</feature>
<dbReference type="InterPro" id="IPR037464">
    <property type="entry name" value="Taspase1"/>
</dbReference>
<feature type="site" description="Cleavage; by autolysis" evidence="3">
    <location>
        <begin position="159"/>
        <end position="160"/>
    </location>
</feature>
<dbReference type="SUPFAM" id="SSF56235">
    <property type="entry name" value="N-terminal nucleophile aminohydrolases (Ntn hydrolases)"/>
    <property type="match status" value="1"/>
</dbReference>
<comment type="similarity">
    <text evidence="1">Belongs to the Ntn-hydrolase family.</text>
</comment>
<dbReference type="InterPro" id="IPR000246">
    <property type="entry name" value="Peptidase_T2"/>
</dbReference>
<evidence type="ECO:0000256" key="2">
    <source>
        <dbReference type="PIRSR" id="PIRSR600246-1"/>
    </source>
</evidence>
<dbReference type="WBParaSite" id="PgR102_g031_t02">
    <property type="protein sequence ID" value="PgR102_g031_t02"/>
    <property type="gene ID" value="PgR102_g031"/>
</dbReference>
<dbReference type="Pfam" id="PF01112">
    <property type="entry name" value="Asparaginase_2"/>
    <property type="match status" value="1"/>
</dbReference>
<dbReference type="Proteomes" id="UP000887569">
    <property type="component" value="Unplaced"/>
</dbReference>
<dbReference type="GO" id="GO:0005737">
    <property type="term" value="C:cytoplasm"/>
    <property type="evidence" value="ECO:0007669"/>
    <property type="project" value="TreeGrafter"/>
</dbReference>
<organism evidence="4 5">
    <name type="scientific">Parascaris univalens</name>
    <name type="common">Nematode worm</name>
    <dbReference type="NCBI Taxonomy" id="6257"/>
    <lineage>
        <taxon>Eukaryota</taxon>
        <taxon>Metazoa</taxon>
        <taxon>Ecdysozoa</taxon>
        <taxon>Nematoda</taxon>
        <taxon>Chromadorea</taxon>
        <taxon>Rhabditida</taxon>
        <taxon>Spirurina</taxon>
        <taxon>Ascaridomorpha</taxon>
        <taxon>Ascaridoidea</taxon>
        <taxon>Ascarididae</taxon>
        <taxon>Parascaris</taxon>
    </lineage>
</organism>
<dbReference type="AlphaFoldDB" id="A0A915C8X2"/>
<dbReference type="CDD" id="cd04514">
    <property type="entry name" value="Taspase1_like"/>
    <property type="match status" value="1"/>
</dbReference>
<dbReference type="Gene3D" id="3.60.20.30">
    <property type="entry name" value="(Glycosyl)asparaginase"/>
    <property type="match status" value="1"/>
</dbReference>